<dbReference type="InterPro" id="IPR001965">
    <property type="entry name" value="Znf_PHD"/>
</dbReference>
<feature type="compositionally biased region" description="Basic and acidic residues" evidence="13">
    <location>
        <begin position="116"/>
        <end position="126"/>
    </location>
</feature>
<feature type="DNA-binding region" description="Homeobox" evidence="11">
    <location>
        <begin position="612"/>
        <end position="671"/>
    </location>
</feature>
<evidence type="ECO:0000256" key="2">
    <source>
        <dbReference type="ARBA" id="ARBA00007427"/>
    </source>
</evidence>
<dbReference type="InterPro" id="IPR001356">
    <property type="entry name" value="HD"/>
</dbReference>
<keyword evidence="3" id="KW-0479">Metal-binding</keyword>
<dbReference type="GO" id="GO:0003682">
    <property type="term" value="F:chromatin binding"/>
    <property type="evidence" value="ECO:0007669"/>
    <property type="project" value="TreeGrafter"/>
</dbReference>
<feature type="compositionally biased region" description="Low complexity" evidence="13">
    <location>
        <begin position="474"/>
        <end position="490"/>
    </location>
</feature>
<evidence type="ECO:0000256" key="1">
    <source>
        <dbReference type="ARBA" id="ARBA00004123"/>
    </source>
</evidence>
<feature type="compositionally biased region" description="Basic and acidic residues" evidence="13">
    <location>
        <begin position="558"/>
        <end position="572"/>
    </location>
</feature>
<dbReference type="SUPFAM" id="SSF57903">
    <property type="entry name" value="FYVE/PHD zinc finger"/>
    <property type="match status" value="1"/>
</dbReference>
<feature type="domain" description="Homeobox" evidence="15">
    <location>
        <begin position="685"/>
        <end position="745"/>
    </location>
</feature>
<dbReference type="Pfam" id="PF05920">
    <property type="entry name" value="Homeobox_KN"/>
    <property type="match status" value="2"/>
</dbReference>
<dbReference type="PROSITE" id="PS50016">
    <property type="entry name" value="ZF_PHD_2"/>
    <property type="match status" value="1"/>
</dbReference>
<name>A0AAV7DYW3_ARIFI</name>
<dbReference type="InterPro" id="IPR008422">
    <property type="entry name" value="KN_HD"/>
</dbReference>
<dbReference type="SUPFAM" id="SSF46689">
    <property type="entry name" value="Homeodomain-like"/>
    <property type="match status" value="2"/>
</dbReference>
<evidence type="ECO:0000259" key="14">
    <source>
        <dbReference type="PROSITE" id="PS50016"/>
    </source>
</evidence>
<dbReference type="AlphaFoldDB" id="A0AAV7DYW3"/>
<evidence type="ECO:0000256" key="8">
    <source>
        <dbReference type="ARBA" id="ARBA00023155"/>
    </source>
</evidence>
<keyword evidence="5" id="KW-0862">Zinc</keyword>
<keyword evidence="10 11" id="KW-0539">Nucleus</keyword>
<dbReference type="PANTHER" id="PTHR12628">
    <property type="entry name" value="POLYCOMB-LIKE TRANSCRIPTION FACTOR"/>
    <property type="match status" value="1"/>
</dbReference>
<gene>
    <name evidence="16" type="ORF">H6P81_020472</name>
</gene>
<dbReference type="GO" id="GO:0005634">
    <property type="term" value="C:nucleus"/>
    <property type="evidence" value="ECO:0007669"/>
    <property type="project" value="UniProtKB-SubCell"/>
</dbReference>
<dbReference type="InterPro" id="IPR019786">
    <property type="entry name" value="Zinc_finger_PHD-type_CS"/>
</dbReference>
<evidence type="ECO:0000256" key="9">
    <source>
        <dbReference type="ARBA" id="ARBA00023163"/>
    </source>
</evidence>
<feature type="region of interest" description="Disordered" evidence="13">
    <location>
        <begin position="597"/>
        <end position="617"/>
    </location>
</feature>
<keyword evidence="8 11" id="KW-0371">Homeobox</keyword>
<dbReference type="GO" id="GO:0010557">
    <property type="term" value="P:positive regulation of macromolecule biosynthetic process"/>
    <property type="evidence" value="ECO:0007669"/>
    <property type="project" value="UniProtKB-ARBA"/>
</dbReference>
<feature type="domain" description="PHD-type" evidence="14">
    <location>
        <begin position="231"/>
        <end position="288"/>
    </location>
</feature>
<dbReference type="InterPro" id="IPR013083">
    <property type="entry name" value="Znf_RING/FYVE/PHD"/>
</dbReference>
<feature type="compositionally biased region" description="Low complexity" evidence="13">
    <location>
        <begin position="413"/>
        <end position="424"/>
    </location>
</feature>
<sequence length="833" mass="92880">MDASCPTMENGEANRTLSTQKMMNQQICDGLERTEDEGSRGATLDPVGCVDIESSLEVARKESGTDKGNSPGKLRCKGKKALSKIAHRKYSLRSSTNSSRVLRSRSQGNNNVSTHKGVEDVSTEQKKSKKNKKGIKKVVDDEFSKIRKHIRYLISRINYEQSLLDAYASEGWKGLSLDKIKPEGELQRASTKIIQCKLKIRNLVQCLDDSCSKGRFQESLFDSEGQIDSEDIFCAKCGSKDLSADNDIILCDGACDRGFHQMCLEPPLLKEQFPPDDEGWLCPGCDCKVDCIDLLNDVLGTHLCISDNWEKVFPEAATVAATDNSYDNLPSDDSEDDDYDPDGPNLEVKQENDDETGEDSSSTHSSDFTTASEGSGTSSSQKAHMPAGFSSDDSEDDDYDPDCRDPDQNIQKDGSSSDESAFSSDTDDLSILGEDGDAVQDEVHVLISRSPSNLKPEGTKKDSQGKEKHSKNFEVQSVSVEGSSEHSASVPSWKRHGEQLDYKKLHDEYGNISSDSSEDEDWTEMDTSKRKRNDGVGSSSEDEGNSQDINNDMTSSHMLDHKEPSSDTDVKKTKNLVNGKTRKNLINEDLKCLSAELHKGTPQSDSSRSTSKSRGSKVFGESICKRLQLSLKENMFPSRYTKQNLSMELGITVQQVNKWFENARRNLCRSTEKEASEMDNTISKETTRVKSKIIDTQGEMKLCQSLKENIYPSRETKKQLSEKLGITFQQVSRWFANARRSLRQRSTDEAIGTETSCPGKVSPYKDINKNDLDEMVGETSTHKQDVEEEPTKGDARDLPESCSRVERGKDESAYYLINIDGYHVWQQNTKVDR</sequence>
<feature type="compositionally biased region" description="Basic and acidic residues" evidence="13">
    <location>
        <begin position="457"/>
        <end position="472"/>
    </location>
</feature>
<evidence type="ECO:0000256" key="11">
    <source>
        <dbReference type="PROSITE-ProRule" id="PRU00108"/>
    </source>
</evidence>
<dbReference type="Proteomes" id="UP000825729">
    <property type="component" value="Unassembled WGS sequence"/>
</dbReference>
<dbReference type="CDD" id="cd15504">
    <property type="entry name" value="PHD_PRHA_like"/>
    <property type="match status" value="1"/>
</dbReference>
<feature type="compositionally biased region" description="Basic and acidic residues" evidence="13">
    <location>
        <begin position="495"/>
        <end position="509"/>
    </location>
</feature>
<dbReference type="GO" id="GO:0006355">
    <property type="term" value="P:regulation of DNA-templated transcription"/>
    <property type="evidence" value="ECO:0007669"/>
    <property type="project" value="InterPro"/>
</dbReference>
<keyword evidence="7 11" id="KW-0238">DNA-binding</keyword>
<dbReference type="Gene3D" id="1.10.10.60">
    <property type="entry name" value="Homeodomain-like"/>
    <property type="match status" value="2"/>
</dbReference>
<evidence type="ECO:0000313" key="16">
    <source>
        <dbReference type="EMBL" id="KAG9440307.1"/>
    </source>
</evidence>
<comment type="similarity">
    <text evidence="2">Belongs to the PHD-associated homeobox family.</text>
</comment>
<dbReference type="InterPro" id="IPR019787">
    <property type="entry name" value="Znf_PHD-finger"/>
</dbReference>
<comment type="caution">
    <text evidence="16">The sequence shown here is derived from an EMBL/GenBank/DDBJ whole genome shotgun (WGS) entry which is preliminary data.</text>
</comment>
<feature type="compositionally biased region" description="Basic and acidic residues" evidence="13">
    <location>
        <begin position="780"/>
        <end position="804"/>
    </location>
</feature>
<protein>
    <submittedName>
        <fullName evidence="16">Uncharacterized protein</fullName>
    </submittedName>
</protein>
<evidence type="ECO:0000313" key="17">
    <source>
        <dbReference type="Proteomes" id="UP000825729"/>
    </source>
</evidence>
<feature type="region of interest" description="Disordered" evidence="13">
    <location>
        <begin position="746"/>
        <end position="804"/>
    </location>
</feature>
<dbReference type="Pfam" id="PF00628">
    <property type="entry name" value="PHD"/>
    <property type="match status" value="1"/>
</dbReference>
<evidence type="ECO:0000256" key="5">
    <source>
        <dbReference type="ARBA" id="ARBA00022833"/>
    </source>
</evidence>
<dbReference type="EMBL" id="JAINDJ010000008">
    <property type="protein sequence ID" value="KAG9440307.1"/>
    <property type="molecule type" value="Genomic_DNA"/>
</dbReference>
<dbReference type="InterPro" id="IPR011011">
    <property type="entry name" value="Znf_FYVE_PHD"/>
</dbReference>
<reference evidence="16 17" key="1">
    <citation type="submission" date="2021-07" db="EMBL/GenBank/DDBJ databases">
        <title>The Aristolochia fimbriata genome: insights into angiosperm evolution, floral development and chemical biosynthesis.</title>
        <authorList>
            <person name="Jiao Y."/>
        </authorList>
    </citation>
    <scope>NUCLEOTIDE SEQUENCE [LARGE SCALE GENOMIC DNA]</scope>
    <source>
        <strain evidence="16">IBCAS-2021</strain>
        <tissue evidence="16">Leaf</tissue>
    </source>
</reference>
<feature type="domain" description="Homeobox" evidence="15">
    <location>
        <begin position="610"/>
        <end position="670"/>
    </location>
</feature>
<keyword evidence="9" id="KW-0804">Transcription</keyword>
<dbReference type="SMART" id="SM00249">
    <property type="entry name" value="PHD"/>
    <property type="match status" value="1"/>
</dbReference>
<dbReference type="FunFam" id="3.30.40.10:FF:000270">
    <property type="entry name" value="pathogenesis-related homeodomain protein-like"/>
    <property type="match status" value="1"/>
</dbReference>
<evidence type="ECO:0000256" key="10">
    <source>
        <dbReference type="ARBA" id="ARBA00023242"/>
    </source>
</evidence>
<feature type="compositionally biased region" description="Low complexity" evidence="13">
    <location>
        <begin position="604"/>
        <end position="617"/>
    </location>
</feature>
<feature type="region of interest" description="Disordered" evidence="13">
    <location>
        <begin position="1"/>
        <end position="21"/>
    </location>
</feature>
<dbReference type="Gene3D" id="3.30.40.10">
    <property type="entry name" value="Zinc/RING finger domain, C3HC4 (zinc finger)"/>
    <property type="match status" value="1"/>
</dbReference>
<dbReference type="PANTHER" id="PTHR12628:SF13">
    <property type="entry name" value="HOMEOBOX PROTEIN HAT3.1"/>
    <property type="match status" value="1"/>
</dbReference>
<accession>A0AAV7DYW3</accession>
<keyword evidence="17" id="KW-1185">Reference proteome</keyword>
<evidence type="ECO:0000256" key="3">
    <source>
        <dbReference type="ARBA" id="ARBA00022723"/>
    </source>
</evidence>
<dbReference type="PROSITE" id="PS01359">
    <property type="entry name" value="ZF_PHD_1"/>
    <property type="match status" value="1"/>
</dbReference>
<evidence type="ECO:0000256" key="12">
    <source>
        <dbReference type="PROSITE-ProRule" id="PRU00146"/>
    </source>
</evidence>
<evidence type="ECO:0000256" key="4">
    <source>
        <dbReference type="ARBA" id="ARBA00022771"/>
    </source>
</evidence>
<keyword evidence="4 12" id="KW-0863">Zinc-finger</keyword>
<feature type="compositionally biased region" description="Polar residues" evidence="13">
    <location>
        <begin position="92"/>
        <end position="114"/>
    </location>
</feature>
<organism evidence="16 17">
    <name type="scientific">Aristolochia fimbriata</name>
    <name type="common">White veined hardy Dutchman's pipe vine</name>
    <dbReference type="NCBI Taxonomy" id="158543"/>
    <lineage>
        <taxon>Eukaryota</taxon>
        <taxon>Viridiplantae</taxon>
        <taxon>Streptophyta</taxon>
        <taxon>Embryophyta</taxon>
        <taxon>Tracheophyta</taxon>
        <taxon>Spermatophyta</taxon>
        <taxon>Magnoliopsida</taxon>
        <taxon>Magnoliidae</taxon>
        <taxon>Piperales</taxon>
        <taxon>Aristolochiaceae</taxon>
        <taxon>Aristolochia</taxon>
    </lineage>
</organism>
<feature type="region of interest" description="Disordered" evidence="13">
    <location>
        <begin position="323"/>
        <end position="581"/>
    </location>
</feature>
<feature type="compositionally biased region" description="Acidic residues" evidence="13">
    <location>
        <begin position="330"/>
        <end position="341"/>
    </location>
</feature>
<dbReference type="InterPro" id="IPR045876">
    <property type="entry name" value="PRHA-like_PHD-finger"/>
</dbReference>
<evidence type="ECO:0000256" key="13">
    <source>
        <dbReference type="SAM" id="MobiDB-lite"/>
    </source>
</evidence>
<dbReference type="CDD" id="cd00086">
    <property type="entry name" value="homeodomain"/>
    <property type="match status" value="2"/>
</dbReference>
<feature type="region of interest" description="Disordered" evidence="13">
    <location>
        <begin position="88"/>
        <end position="134"/>
    </location>
</feature>
<evidence type="ECO:0000259" key="15">
    <source>
        <dbReference type="PROSITE" id="PS50071"/>
    </source>
</evidence>
<comment type="subcellular location">
    <subcellularLocation>
        <location evidence="1 11">Nucleus</location>
    </subcellularLocation>
</comment>
<keyword evidence="6" id="KW-0805">Transcription regulation</keyword>
<dbReference type="PROSITE" id="PS50071">
    <property type="entry name" value="HOMEOBOX_2"/>
    <property type="match status" value="2"/>
</dbReference>
<dbReference type="InterPro" id="IPR009057">
    <property type="entry name" value="Homeodomain-like_sf"/>
</dbReference>
<dbReference type="GO" id="GO:0043565">
    <property type="term" value="F:sequence-specific DNA binding"/>
    <property type="evidence" value="ECO:0007669"/>
    <property type="project" value="UniProtKB-ARBA"/>
</dbReference>
<feature type="compositionally biased region" description="Low complexity" evidence="13">
    <location>
        <begin position="359"/>
        <end position="380"/>
    </location>
</feature>
<proteinExistence type="inferred from homology"/>
<dbReference type="SMART" id="SM00389">
    <property type="entry name" value="HOX"/>
    <property type="match status" value="2"/>
</dbReference>
<dbReference type="GO" id="GO:0045814">
    <property type="term" value="P:negative regulation of gene expression, epigenetic"/>
    <property type="evidence" value="ECO:0007669"/>
    <property type="project" value="TreeGrafter"/>
</dbReference>
<dbReference type="GO" id="GO:0008270">
    <property type="term" value="F:zinc ion binding"/>
    <property type="evidence" value="ECO:0007669"/>
    <property type="project" value="UniProtKB-KW"/>
</dbReference>
<feature type="DNA-binding region" description="Homeobox" evidence="11">
    <location>
        <begin position="687"/>
        <end position="746"/>
    </location>
</feature>
<evidence type="ECO:0000256" key="7">
    <source>
        <dbReference type="ARBA" id="ARBA00023125"/>
    </source>
</evidence>
<evidence type="ECO:0000256" key="6">
    <source>
        <dbReference type="ARBA" id="ARBA00023015"/>
    </source>
</evidence>
<feature type="compositionally biased region" description="Polar residues" evidence="13">
    <location>
        <begin position="546"/>
        <end position="557"/>
    </location>
</feature>